<gene>
    <name evidence="6" type="ORF">ONB1V03_LOCUS19101</name>
</gene>
<comment type="similarity">
    <text evidence="2 4">Belongs to the short-chain dehydrogenases/reductases (SDR) family.</text>
</comment>
<protein>
    <submittedName>
        <fullName evidence="6">Uncharacterized protein</fullName>
    </submittedName>
</protein>
<dbReference type="Pfam" id="PF00106">
    <property type="entry name" value="adh_short"/>
    <property type="match status" value="1"/>
</dbReference>
<dbReference type="PIRSF" id="PIRSF000126">
    <property type="entry name" value="11-beta-HSD1"/>
    <property type="match status" value="1"/>
</dbReference>
<dbReference type="InterPro" id="IPR020904">
    <property type="entry name" value="Sc_DH/Rdtase_CS"/>
</dbReference>
<dbReference type="PROSITE" id="PS00061">
    <property type="entry name" value="ADH_SHORT"/>
    <property type="match status" value="1"/>
</dbReference>
<keyword evidence="3" id="KW-0560">Oxidoreductase</keyword>
<keyword evidence="5" id="KW-0812">Transmembrane</keyword>
<dbReference type="PANTHER" id="PTHR43899:SF13">
    <property type="entry name" value="RH59310P"/>
    <property type="match status" value="1"/>
</dbReference>
<comment type="subcellular location">
    <subcellularLocation>
        <location evidence="1">Endoplasmic reticulum</location>
    </subcellularLocation>
</comment>
<dbReference type="EMBL" id="CAJPVJ010028238">
    <property type="protein sequence ID" value="CAG2179677.1"/>
    <property type="molecule type" value="Genomic_DNA"/>
</dbReference>
<organism evidence="6">
    <name type="scientific">Oppiella nova</name>
    <dbReference type="NCBI Taxonomy" id="334625"/>
    <lineage>
        <taxon>Eukaryota</taxon>
        <taxon>Metazoa</taxon>
        <taxon>Ecdysozoa</taxon>
        <taxon>Arthropoda</taxon>
        <taxon>Chelicerata</taxon>
        <taxon>Arachnida</taxon>
        <taxon>Acari</taxon>
        <taxon>Acariformes</taxon>
        <taxon>Sarcoptiformes</taxon>
        <taxon>Oribatida</taxon>
        <taxon>Brachypylina</taxon>
        <taxon>Oppioidea</taxon>
        <taxon>Oppiidae</taxon>
        <taxon>Oppiella</taxon>
    </lineage>
</organism>
<evidence type="ECO:0000256" key="1">
    <source>
        <dbReference type="ARBA" id="ARBA00004240"/>
    </source>
</evidence>
<dbReference type="InterPro" id="IPR051019">
    <property type="entry name" value="VLCFA-Steroid_DH"/>
</dbReference>
<evidence type="ECO:0000256" key="3">
    <source>
        <dbReference type="ARBA" id="ARBA00023002"/>
    </source>
</evidence>
<dbReference type="PANTHER" id="PTHR43899">
    <property type="entry name" value="RH59310P"/>
    <property type="match status" value="1"/>
</dbReference>
<dbReference type="GO" id="GO:0016491">
    <property type="term" value="F:oxidoreductase activity"/>
    <property type="evidence" value="ECO:0007669"/>
    <property type="project" value="UniProtKB-KW"/>
</dbReference>
<keyword evidence="7" id="KW-1185">Reference proteome</keyword>
<feature type="non-terminal residue" evidence="6">
    <location>
        <position position="1"/>
    </location>
</feature>
<feature type="transmembrane region" description="Helical" evidence="5">
    <location>
        <begin position="12"/>
        <end position="31"/>
    </location>
</feature>
<sequence>MAELSYLEIVGIIWLSLFVLKLLLSVLRGLWTTCLAHRLGFGIKWKPGDHVWAVITGATDGIGLQYAKQLAQKGYNLVIISRSEDKLMATQKSLLNDYKNCKQVKTIAVDFNRTDIYDKITRELSGVEVVDVLVNNVGTLSRCADYFLDIGSQMNETYFKVNMFSYIRLIEIVLPKMVQQNRGIVINVSSQTALAPVPLMTTYAATKAFITFLSEGLSVEYESKGVTIQTVMPSMTKTK</sequence>
<dbReference type="InterPro" id="IPR036291">
    <property type="entry name" value="NAD(P)-bd_dom_sf"/>
</dbReference>
<dbReference type="SUPFAM" id="SSF51735">
    <property type="entry name" value="NAD(P)-binding Rossmann-fold domains"/>
    <property type="match status" value="1"/>
</dbReference>
<dbReference type="Proteomes" id="UP000728032">
    <property type="component" value="Unassembled WGS sequence"/>
</dbReference>
<dbReference type="Gene3D" id="3.40.50.720">
    <property type="entry name" value="NAD(P)-binding Rossmann-like Domain"/>
    <property type="match status" value="1"/>
</dbReference>
<evidence type="ECO:0000256" key="4">
    <source>
        <dbReference type="RuleBase" id="RU000363"/>
    </source>
</evidence>
<dbReference type="PRINTS" id="PR00081">
    <property type="entry name" value="GDHRDH"/>
</dbReference>
<dbReference type="PRINTS" id="PR00080">
    <property type="entry name" value="SDRFAMILY"/>
</dbReference>
<dbReference type="InterPro" id="IPR002347">
    <property type="entry name" value="SDR_fam"/>
</dbReference>
<dbReference type="AlphaFoldDB" id="A0A7R9QXV7"/>
<evidence type="ECO:0000313" key="6">
    <source>
        <dbReference type="EMBL" id="CAD7662541.1"/>
    </source>
</evidence>
<evidence type="ECO:0000313" key="7">
    <source>
        <dbReference type="Proteomes" id="UP000728032"/>
    </source>
</evidence>
<dbReference type="OrthoDB" id="5545019at2759"/>
<accession>A0A7R9QXV7</accession>
<dbReference type="GO" id="GO:0005783">
    <property type="term" value="C:endoplasmic reticulum"/>
    <property type="evidence" value="ECO:0007669"/>
    <property type="project" value="UniProtKB-SubCell"/>
</dbReference>
<proteinExistence type="inferred from homology"/>
<keyword evidence="5" id="KW-1133">Transmembrane helix</keyword>
<evidence type="ECO:0000256" key="5">
    <source>
        <dbReference type="SAM" id="Phobius"/>
    </source>
</evidence>
<keyword evidence="5" id="KW-0472">Membrane</keyword>
<dbReference type="EMBL" id="OC943063">
    <property type="protein sequence ID" value="CAD7662541.1"/>
    <property type="molecule type" value="Genomic_DNA"/>
</dbReference>
<evidence type="ECO:0000256" key="2">
    <source>
        <dbReference type="ARBA" id="ARBA00006484"/>
    </source>
</evidence>
<dbReference type="CDD" id="cd05356">
    <property type="entry name" value="17beta-HSD1_like_SDR_c"/>
    <property type="match status" value="1"/>
</dbReference>
<reference evidence="6" key="1">
    <citation type="submission" date="2020-11" db="EMBL/GenBank/DDBJ databases">
        <authorList>
            <person name="Tran Van P."/>
        </authorList>
    </citation>
    <scope>NUCLEOTIDE SEQUENCE</scope>
</reference>
<name>A0A7R9QXV7_9ACAR</name>